<evidence type="ECO:0000256" key="1">
    <source>
        <dbReference type="ARBA" id="ARBA00004429"/>
    </source>
</evidence>
<evidence type="ECO:0000256" key="10">
    <source>
        <dbReference type="ARBA" id="ARBA00022914"/>
    </source>
</evidence>
<dbReference type="EMBL" id="SLWF01000025">
    <property type="protein sequence ID" value="TCN81286.1"/>
    <property type="molecule type" value="Genomic_DNA"/>
</dbReference>
<name>A0A4V2RRY1_9GAMM</name>
<keyword evidence="5" id="KW-0475">Mercuric resistance</keyword>
<evidence type="ECO:0000256" key="12">
    <source>
        <dbReference type="ARBA" id="ARBA00023136"/>
    </source>
</evidence>
<evidence type="ECO:0000256" key="11">
    <source>
        <dbReference type="ARBA" id="ARBA00022989"/>
    </source>
</evidence>
<keyword evidence="12 15" id="KW-0472">Membrane</keyword>
<keyword evidence="4" id="KW-0813">Transport</keyword>
<keyword evidence="6" id="KW-1003">Cell membrane</keyword>
<evidence type="ECO:0000256" key="15">
    <source>
        <dbReference type="SAM" id="Phobius"/>
    </source>
</evidence>
<evidence type="ECO:0000256" key="7">
    <source>
        <dbReference type="ARBA" id="ARBA00022519"/>
    </source>
</evidence>
<dbReference type="GO" id="GO:0046872">
    <property type="term" value="F:metal ion binding"/>
    <property type="evidence" value="ECO:0007669"/>
    <property type="project" value="UniProtKB-KW"/>
</dbReference>
<feature type="transmembrane region" description="Helical" evidence="15">
    <location>
        <begin position="18"/>
        <end position="45"/>
    </location>
</feature>
<evidence type="ECO:0000313" key="16">
    <source>
        <dbReference type="EMBL" id="TCN81286.1"/>
    </source>
</evidence>
<dbReference type="Pfam" id="PF02411">
    <property type="entry name" value="MerT"/>
    <property type="match status" value="1"/>
</dbReference>
<accession>A0A4V2RRY1</accession>
<evidence type="ECO:0000256" key="6">
    <source>
        <dbReference type="ARBA" id="ARBA00022475"/>
    </source>
</evidence>
<comment type="subcellular location">
    <subcellularLocation>
        <location evidence="1">Cell inner membrane</location>
        <topology evidence="1">Multi-pass membrane protein</topology>
    </subcellularLocation>
</comment>
<keyword evidence="11 15" id="KW-1133">Transmembrane helix</keyword>
<keyword evidence="7" id="KW-0997">Cell inner membrane</keyword>
<feature type="transmembrane region" description="Helical" evidence="15">
    <location>
        <begin position="60"/>
        <end position="78"/>
    </location>
</feature>
<feature type="transmembrane region" description="Helical" evidence="15">
    <location>
        <begin position="99"/>
        <end position="122"/>
    </location>
</feature>
<evidence type="ECO:0000256" key="13">
    <source>
        <dbReference type="ARBA" id="ARBA00030934"/>
    </source>
</evidence>
<dbReference type="GO" id="GO:0015097">
    <property type="term" value="F:mercury ion transmembrane transporter activity"/>
    <property type="evidence" value="ECO:0007669"/>
    <property type="project" value="InterPro"/>
</dbReference>
<proteinExistence type="inferred from homology"/>
<keyword evidence="17" id="KW-1185">Reference proteome</keyword>
<dbReference type="GO" id="GO:0005886">
    <property type="term" value="C:plasma membrane"/>
    <property type="evidence" value="ECO:0007669"/>
    <property type="project" value="UniProtKB-SubCell"/>
</dbReference>
<organism evidence="16 17">
    <name type="scientific">Shewanella fodinae</name>
    <dbReference type="NCBI Taxonomy" id="552357"/>
    <lineage>
        <taxon>Bacteria</taxon>
        <taxon>Pseudomonadati</taxon>
        <taxon>Pseudomonadota</taxon>
        <taxon>Gammaproteobacteria</taxon>
        <taxon>Alteromonadales</taxon>
        <taxon>Shewanellaceae</taxon>
        <taxon>Shewanella</taxon>
    </lineage>
</organism>
<evidence type="ECO:0000256" key="8">
    <source>
        <dbReference type="ARBA" id="ARBA00022692"/>
    </source>
</evidence>
<evidence type="ECO:0000256" key="3">
    <source>
        <dbReference type="ARBA" id="ARBA00017053"/>
    </source>
</evidence>
<evidence type="ECO:0000313" key="17">
    <source>
        <dbReference type="Proteomes" id="UP000294832"/>
    </source>
</evidence>
<dbReference type="Gene3D" id="1.10.287.910">
    <property type="entry name" value="bacterial mercury transporter, merf"/>
    <property type="match status" value="1"/>
</dbReference>
<dbReference type="AlphaFoldDB" id="A0A4V2RRY1"/>
<gene>
    <name evidence="16" type="ORF">EDC91_12548</name>
</gene>
<comment type="similarity">
    <text evidence="2">Belongs to the MerT family.</text>
</comment>
<evidence type="ECO:0000256" key="5">
    <source>
        <dbReference type="ARBA" id="ARBA00022466"/>
    </source>
</evidence>
<keyword evidence="8 15" id="KW-0812">Transmembrane</keyword>
<keyword evidence="9" id="KW-0479">Metal-binding</keyword>
<keyword evidence="10" id="KW-0476">Mercury</keyword>
<evidence type="ECO:0000256" key="14">
    <source>
        <dbReference type="ARBA" id="ARBA00045720"/>
    </source>
</evidence>
<dbReference type="InterPro" id="IPR003457">
    <property type="entry name" value="Transprt_MerT"/>
</dbReference>
<dbReference type="Proteomes" id="UP000294832">
    <property type="component" value="Unassembled WGS sequence"/>
</dbReference>
<evidence type="ECO:0000256" key="9">
    <source>
        <dbReference type="ARBA" id="ARBA00022723"/>
    </source>
</evidence>
<protein>
    <recommendedName>
        <fullName evidence="3">Mercuric transport protein MerT</fullName>
    </recommendedName>
    <alternativeName>
        <fullName evidence="13">Mercury ion transport protein</fullName>
    </alternativeName>
</protein>
<comment type="caution">
    <text evidence="16">The sequence shown here is derived from an EMBL/GenBank/DDBJ whole genome shotgun (WGS) entry which is preliminary data.</text>
</comment>
<reference evidence="16 17" key="1">
    <citation type="submission" date="2019-03" db="EMBL/GenBank/DDBJ databases">
        <title>Freshwater and sediment microbial communities from various areas in North America, analyzing microbe dynamics in response to fracking.</title>
        <authorList>
            <person name="Lamendella R."/>
        </authorList>
    </citation>
    <scope>NUCLEOTIDE SEQUENCE [LARGE SCALE GENOMIC DNA]</scope>
    <source>
        <strain evidence="16 17">74A</strain>
    </source>
</reference>
<evidence type="ECO:0000256" key="4">
    <source>
        <dbReference type="ARBA" id="ARBA00022448"/>
    </source>
</evidence>
<sequence>MTTSQPNSANTQQGSHGFVATVATAVIAAVASSLCCIGPLLYLVFGISAASLSGVEQLTWLHYPMLLLSTGLIALGFWRLYFSRRPLCSGTFSRTKLLILYWLAVPLVLAFQLYPYVLPWILEWFE</sequence>
<comment type="function">
    <text evidence="14">Involved in mercury resistance. Probably transfers a mercuric ion from the periplasmic Hg(2+)-binding protein MerP to the cytoplasmic mercuric reductase MerA.</text>
</comment>
<evidence type="ECO:0000256" key="2">
    <source>
        <dbReference type="ARBA" id="ARBA00008224"/>
    </source>
</evidence>